<dbReference type="Proteomes" id="UP001149860">
    <property type="component" value="Chromosome"/>
</dbReference>
<organism evidence="1 2">
    <name type="scientific">Lentilactobacillus terminaliae</name>
    <dbReference type="NCBI Taxonomy" id="3003483"/>
    <lineage>
        <taxon>Bacteria</taxon>
        <taxon>Bacillati</taxon>
        <taxon>Bacillota</taxon>
        <taxon>Bacilli</taxon>
        <taxon>Lactobacillales</taxon>
        <taxon>Lactobacillaceae</taxon>
        <taxon>Lentilactobacillus</taxon>
    </lineage>
</organism>
<keyword evidence="2" id="KW-1185">Reference proteome</keyword>
<evidence type="ECO:0000313" key="1">
    <source>
        <dbReference type="EMBL" id="XFD39138.1"/>
    </source>
</evidence>
<dbReference type="EMBL" id="CP168151">
    <property type="protein sequence ID" value="XFD39138.1"/>
    <property type="molecule type" value="Genomic_DNA"/>
</dbReference>
<accession>A0ACD5DDA5</accession>
<protein>
    <submittedName>
        <fullName evidence="1">Uncharacterized protein</fullName>
    </submittedName>
</protein>
<name>A0ACD5DDA5_9LACO</name>
<sequence length="271" mass="31520">MNYLQQIRGFNDFLTYNQKLSSGQISLWYALMWINNKTGWAKWFTAANLTLESMSGLSRSGVNKARNALKQYGLIDFKSHGSKATAYSVCQLYTSDSTQDSVQDSAQVRVVKESQKSRNGSTLNKLNKTKKEKDKKNAPQYGADSPYLKLAKYLFEQIKTNDEKRKSLTDSQEQKWANTIRLMAERDEHKPNQIRNMIDWSQQDEFWHKVILSPTKLRKHYDQMKMQALENDKESKPKYSNERSTETVSAERERARKLNELVNSHEVSLNE</sequence>
<gene>
    <name evidence="1" type="ORF">O0236_006795</name>
</gene>
<proteinExistence type="predicted"/>
<evidence type="ECO:0000313" key="2">
    <source>
        <dbReference type="Proteomes" id="UP001149860"/>
    </source>
</evidence>
<reference evidence="1" key="1">
    <citation type="submission" date="2024-08" db="EMBL/GenBank/DDBJ databases">
        <title>Lentilactobacillus sp. nov., isolated from tree bark.</title>
        <authorList>
            <person name="Phuengjayaem S."/>
            <person name="Tanasupawat S."/>
        </authorList>
    </citation>
    <scope>NUCLEOTIDE SEQUENCE</scope>
    <source>
        <strain evidence="1">SPB1-3</strain>
    </source>
</reference>